<evidence type="ECO:0000256" key="5">
    <source>
        <dbReference type="ARBA" id="ARBA00023002"/>
    </source>
</evidence>
<evidence type="ECO:0000313" key="11">
    <source>
        <dbReference type="EMBL" id="KNC84737.1"/>
    </source>
</evidence>
<dbReference type="Gene3D" id="1.10.520.10">
    <property type="match status" value="2"/>
</dbReference>
<dbReference type="SUPFAM" id="SSF48113">
    <property type="entry name" value="Heme-dependent peroxidases"/>
    <property type="match status" value="2"/>
</dbReference>
<evidence type="ECO:0000259" key="10">
    <source>
        <dbReference type="PROSITE" id="PS50873"/>
    </source>
</evidence>
<dbReference type="PRINTS" id="PR00460">
    <property type="entry name" value="BPEROXIDASE"/>
</dbReference>
<dbReference type="GO" id="GO:0070301">
    <property type="term" value="P:cellular response to hydrogen peroxide"/>
    <property type="evidence" value="ECO:0007669"/>
    <property type="project" value="TreeGrafter"/>
</dbReference>
<comment type="catalytic activity">
    <reaction evidence="8">
        <text>2 H2O2 = O2 + 2 H2O</text>
        <dbReference type="Rhea" id="RHEA:20309"/>
        <dbReference type="ChEBI" id="CHEBI:15377"/>
        <dbReference type="ChEBI" id="CHEBI:15379"/>
        <dbReference type="ChEBI" id="CHEBI:16240"/>
        <dbReference type="EC" id="1.11.1.21"/>
    </reaction>
</comment>
<organism evidence="11 12">
    <name type="scientific">Sphaeroforma arctica JP610</name>
    <dbReference type="NCBI Taxonomy" id="667725"/>
    <lineage>
        <taxon>Eukaryota</taxon>
        <taxon>Ichthyosporea</taxon>
        <taxon>Ichthyophonida</taxon>
        <taxon>Sphaeroforma</taxon>
    </lineage>
</organism>
<keyword evidence="6" id="KW-0408">Iron</keyword>
<dbReference type="GO" id="GO:0046872">
    <property type="term" value="F:metal ion binding"/>
    <property type="evidence" value="ECO:0007669"/>
    <property type="project" value="UniProtKB-KW"/>
</dbReference>
<dbReference type="InterPro" id="IPR010255">
    <property type="entry name" value="Haem_peroxidase_sf"/>
</dbReference>
<keyword evidence="4" id="KW-0479">Metal-binding</keyword>
<evidence type="ECO:0000256" key="9">
    <source>
        <dbReference type="SAM" id="SignalP"/>
    </source>
</evidence>
<dbReference type="PANTHER" id="PTHR30555">
    <property type="entry name" value="HYDROPEROXIDASE I, BIFUNCTIONAL CATALASE-PEROXIDASE"/>
    <property type="match status" value="1"/>
</dbReference>
<dbReference type="GeneID" id="25903553"/>
<dbReference type="CDD" id="cd00314">
    <property type="entry name" value="plant_peroxidase_like"/>
    <property type="match status" value="1"/>
</dbReference>
<comment type="cofactor">
    <cofactor evidence="1">
        <name>heme b</name>
        <dbReference type="ChEBI" id="CHEBI:60344"/>
    </cofactor>
</comment>
<dbReference type="InterPro" id="IPR019793">
    <property type="entry name" value="Peroxidases_heam-ligand_BS"/>
</dbReference>
<dbReference type="InterPro" id="IPR000763">
    <property type="entry name" value="Catalase_peroxidase"/>
</dbReference>
<evidence type="ECO:0000256" key="7">
    <source>
        <dbReference type="ARBA" id="ARBA00023324"/>
    </source>
</evidence>
<dbReference type="RefSeq" id="XP_014158639.1">
    <property type="nucleotide sequence ID" value="XM_014303164.1"/>
</dbReference>
<feature type="chain" id="PRO_5005539130" description="Plant heme peroxidase family profile domain-containing protein" evidence="9">
    <location>
        <begin position="20"/>
        <end position="673"/>
    </location>
</feature>
<evidence type="ECO:0000256" key="6">
    <source>
        <dbReference type="ARBA" id="ARBA00023004"/>
    </source>
</evidence>
<dbReference type="Proteomes" id="UP000054560">
    <property type="component" value="Unassembled WGS sequence"/>
</dbReference>
<dbReference type="PROSITE" id="PS50873">
    <property type="entry name" value="PEROXIDASE_4"/>
    <property type="match status" value="1"/>
</dbReference>
<dbReference type="Gene3D" id="1.10.420.10">
    <property type="entry name" value="Peroxidase, domain 2"/>
    <property type="match status" value="2"/>
</dbReference>
<evidence type="ECO:0000256" key="3">
    <source>
        <dbReference type="ARBA" id="ARBA00022617"/>
    </source>
</evidence>
<dbReference type="GO" id="GO:0005829">
    <property type="term" value="C:cytosol"/>
    <property type="evidence" value="ECO:0007669"/>
    <property type="project" value="TreeGrafter"/>
</dbReference>
<dbReference type="GO" id="GO:0042744">
    <property type="term" value="P:hydrogen peroxide catabolic process"/>
    <property type="evidence" value="ECO:0007669"/>
    <property type="project" value="UniProtKB-KW"/>
</dbReference>
<dbReference type="STRING" id="667725.A0A0L0G6T4"/>
<dbReference type="PROSITE" id="PS51257">
    <property type="entry name" value="PROKAR_LIPOPROTEIN"/>
    <property type="match status" value="1"/>
</dbReference>
<keyword evidence="2" id="KW-0575">Peroxidase</keyword>
<dbReference type="PROSITE" id="PS00435">
    <property type="entry name" value="PEROXIDASE_1"/>
    <property type="match status" value="1"/>
</dbReference>
<reference evidence="11 12" key="1">
    <citation type="submission" date="2011-02" db="EMBL/GenBank/DDBJ databases">
        <title>The Genome Sequence of Sphaeroforma arctica JP610.</title>
        <authorList>
            <consortium name="The Broad Institute Genome Sequencing Platform"/>
            <person name="Russ C."/>
            <person name="Cuomo C."/>
            <person name="Young S.K."/>
            <person name="Zeng Q."/>
            <person name="Gargeya S."/>
            <person name="Alvarado L."/>
            <person name="Berlin A."/>
            <person name="Chapman S.B."/>
            <person name="Chen Z."/>
            <person name="Freedman E."/>
            <person name="Gellesch M."/>
            <person name="Goldberg J."/>
            <person name="Griggs A."/>
            <person name="Gujja S."/>
            <person name="Heilman E."/>
            <person name="Heiman D."/>
            <person name="Howarth C."/>
            <person name="Mehta T."/>
            <person name="Neiman D."/>
            <person name="Pearson M."/>
            <person name="Roberts A."/>
            <person name="Saif S."/>
            <person name="Shea T."/>
            <person name="Shenoy N."/>
            <person name="Sisk P."/>
            <person name="Stolte C."/>
            <person name="Sykes S."/>
            <person name="White J."/>
            <person name="Yandava C."/>
            <person name="Burger G."/>
            <person name="Gray M.W."/>
            <person name="Holland P.W.H."/>
            <person name="King N."/>
            <person name="Lang F.B.F."/>
            <person name="Roger A.J."/>
            <person name="Ruiz-Trillo I."/>
            <person name="Haas B."/>
            <person name="Nusbaum C."/>
            <person name="Birren B."/>
        </authorList>
    </citation>
    <scope>NUCLEOTIDE SEQUENCE [LARGE SCALE GENOMIC DNA]</scope>
    <source>
        <strain evidence="11 12">JP610</strain>
    </source>
</reference>
<proteinExistence type="predicted"/>
<name>A0A0L0G6T4_9EUKA</name>
<dbReference type="GO" id="GO:0020037">
    <property type="term" value="F:heme binding"/>
    <property type="evidence" value="ECO:0007669"/>
    <property type="project" value="InterPro"/>
</dbReference>
<keyword evidence="3" id="KW-0349">Heme</keyword>
<dbReference type="InterPro" id="IPR002016">
    <property type="entry name" value="Haem_peroxidase"/>
</dbReference>
<keyword evidence="12" id="KW-1185">Reference proteome</keyword>
<dbReference type="PRINTS" id="PR00458">
    <property type="entry name" value="PEROXIDASE"/>
</dbReference>
<evidence type="ECO:0000256" key="8">
    <source>
        <dbReference type="ARBA" id="ARBA00049145"/>
    </source>
</evidence>
<feature type="signal peptide" evidence="9">
    <location>
        <begin position="1"/>
        <end position="19"/>
    </location>
</feature>
<evidence type="ECO:0000256" key="4">
    <source>
        <dbReference type="ARBA" id="ARBA00022723"/>
    </source>
</evidence>
<dbReference type="PANTHER" id="PTHR30555:SF0">
    <property type="entry name" value="CATALASE-PEROXIDASE"/>
    <property type="match status" value="1"/>
</dbReference>
<dbReference type="EMBL" id="KQ241744">
    <property type="protein sequence ID" value="KNC84737.1"/>
    <property type="molecule type" value="Genomic_DNA"/>
</dbReference>
<evidence type="ECO:0000256" key="1">
    <source>
        <dbReference type="ARBA" id="ARBA00001970"/>
    </source>
</evidence>
<dbReference type="Pfam" id="PF00141">
    <property type="entry name" value="peroxidase"/>
    <property type="match status" value="2"/>
</dbReference>
<evidence type="ECO:0000256" key="2">
    <source>
        <dbReference type="ARBA" id="ARBA00022559"/>
    </source>
</evidence>
<evidence type="ECO:0000313" key="12">
    <source>
        <dbReference type="Proteomes" id="UP000054560"/>
    </source>
</evidence>
<protein>
    <recommendedName>
        <fullName evidence="10">Plant heme peroxidase family profile domain-containing protein</fullName>
    </recommendedName>
</protein>
<dbReference type="AlphaFoldDB" id="A0A0L0G6T4"/>
<gene>
    <name evidence="11" type="ORF">SARC_03049</name>
</gene>
<feature type="domain" description="Plant heme peroxidase family profile" evidence="10">
    <location>
        <begin position="123"/>
        <end position="383"/>
    </location>
</feature>
<keyword evidence="5" id="KW-0560">Oxidoreductase</keyword>
<dbReference type="GO" id="GO:0004096">
    <property type="term" value="F:catalase activity"/>
    <property type="evidence" value="ECO:0007669"/>
    <property type="project" value="InterPro"/>
</dbReference>
<keyword evidence="7" id="KW-0376">Hydrogen peroxide</keyword>
<dbReference type="eggNOG" id="ENOG502QTDY">
    <property type="taxonomic scope" value="Eukaryota"/>
</dbReference>
<sequence>MTKLSQVAFFASVIAFACAQCPHMDAMKRRDTIRLENSAFESLESPRTYKGMEIFSEVKEDIRKALKTPREEWPADYGHYGGLMIRGAWHCAGTYRKSDGRGGCDGARPRFAPELEWEDNGNLDNSRIILEPIKEKYGDDLSWADLLVLTGNVAIEDMGGPVLGFCGGRMDDADGTNSLPLGPSTIQEAIKPCPVNGKCETPLGQTKIGLIYVNPEGVMDEPDPEKSVHAIRDSFGRMGMNDSETVVLIGGGHTYGKAHGACEDPPCGEGEMKGKGNNTVTSGLEGPWTTTPTQWDQEYFTNLLKYDWVKFKGPGGRYQFKPSDDSVHIQMFTTDVALLHDESYLALVRKYATDKEALDNDFKYAWYKLVTRDMGPRERCHGEDIPPAQPFQNPLPEPSSATVDVPAIKGRIAKLLRAETEILEGDKDTEGKPYYGALLVHLAYQCASTFRITDYKGGCNGAAIRFVPQKDWPENVGMDKVLEFLGSVHADYPDMSWADLIVLAGEVALVEAGGEPMDFNAVRSDAVSGEHYESVELRDYYVNATVAVRDSMDVMGLTPDQFVALMGRPRSNSQMKRIGLLGSYDTDPSHFTNEYYQLLLNSTWVQSEQNEHVYIAEDSEGVKIEGTHMTDWDMVLINVPELKEIVSEFAADEKWFKEVFAEAWVALMRADLF</sequence>
<dbReference type="OrthoDB" id="407695at2759"/>
<keyword evidence="9" id="KW-0732">Signal</keyword>
<accession>A0A0L0G6T4</accession>